<protein>
    <submittedName>
        <fullName evidence="2">GNAT family N-acetyltransferase</fullName>
        <ecNumber evidence="2">2.3.-.-</ecNumber>
    </submittedName>
</protein>
<evidence type="ECO:0000313" key="3">
    <source>
        <dbReference type="Proteomes" id="UP001595812"/>
    </source>
</evidence>
<dbReference type="EMBL" id="JBHSAT010000001">
    <property type="protein sequence ID" value="MFC3875630.1"/>
    <property type="molecule type" value="Genomic_DNA"/>
</dbReference>
<accession>A0ABV8ADE6</accession>
<dbReference type="RefSeq" id="WP_386095795.1">
    <property type="nucleotide sequence ID" value="NZ_JBHSAT010000001.1"/>
</dbReference>
<dbReference type="Proteomes" id="UP001595812">
    <property type="component" value="Unassembled WGS sequence"/>
</dbReference>
<proteinExistence type="predicted"/>
<dbReference type="Gene3D" id="3.40.630.30">
    <property type="match status" value="1"/>
</dbReference>
<gene>
    <name evidence="2" type="ORF">ACFOSX_00155</name>
</gene>
<dbReference type="EC" id="2.3.-.-" evidence="2"/>
<dbReference type="GO" id="GO:0016746">
    <property type="term" value="F:acyltransferase activity"/>
    <property type="evidence" value="ECO:0007669"/>
    <property type="project" value="UniProtKB-KW"/>
</dbReference>
<dbReference type="InterPro" id="IPR000182">
    <property type="entry name" value="GNAT_dom"/>
</dbReference>
<dbReference type="PANTHER" id="PTHR43441">
    <property type="entry name" value="RIBOSOMAL-PROTEIN-SERINE ACETYLTRANSFERASE"/>
    <property type="match status" value="1"/>
</dbReference>
<keyword evidence="2" id="KW-0012">Acyltransferase</keyword>
<keyword evidence="3" id="KW-1185">Reference proteome</keyword>
<organism evidence="2 3">
    <name type="scientific">Winogradskyella maritima</name>
    <dbReference type="NCBI Taxonomy" id="1517766"/>
    <lineage>
        <taxon>Bacteria</taxon>
        <taxon>Pseudomonadati</taxon>
        <taxon>Bacteroidota</taxon>
        <taxon>Flavobacteriia</taxon>
        <taxon>Flavobacteriales</taxon>
        <taxon>Flavobacteriaceae</taxon>
        <taxon>Winogradskyella</taxon>
    </lineage>
</organism>
<feature type="domain" description="N-acetyltransferase" evidence="1">
    <location>
        <begin position="11"/>
        <end position="181"/>
    </location>
</feature>
<reference evidence="3" key="1">
    <citation type="journal article" date="2019" name="Int. J. Syst. Evol. Microbiol.">
        <title>The Global Catalogue of Microorganisms (GCM) 10K type strain sequencing project: providing services to taxonomists for standard genome sequencing and annotation.</title>
        <authorList>
            <consortium name="The Broad Institute Genomics Platform"/>
            <consortium name="The Broad Institute Genome Sequencing Center for Infectious Disease"/>
            <person name="Wu L."/>
            <person name="Ma J."/>
        </authorList>
    </citation>
    <scope>NUCLEOTIDE SEQUENCE [LARGE SCALE GENOMIC DNA]</scope>
    <source>
        <strain evidence="3">CECT 8979</strain>
    </source>
</reference>
<evidence type="ECO:0000313" key="2">
    <source>
        <dbReference type="EMBL" id="MFC3875630.1"/>
    </source>
</evidence>
<evidence type="ECO:0000259" key="1">
    <source>
        <dbReference type="PROSITE" id="PS51186"/>
    </source>
</evidence>
<keyword evidence="2" id="KW-0808">Transferase</keyword>
<dbReference type="InterPro" id="IPR051908">
    <property type="entry name" value="Ribosomal_N-acetyltransferase"/>
</dbReference>
<dbReference type="Pfam" id="PF13302">
    <property type="entry name" value="Acetyltransf_3"/>
    <property type="match status" value="1"/>
</dbReference>
<sequence>MHSQKMTFDHYHIRLLELSDLDAYYKMVSTNRERLEDFFTGTTSRTKTYADTKMFLAEMLERTERREYFPYLILDTKTNDIVGFLDLKNVDWNIPKTEMGLYIDEAYAGKGISLRAFKLFCKHCFDTYNFRKLFLRTHSENHPARAIAEKAGFKNEGTIRCDYKTTKGELVDLIYYGKLNDD</sequence>
<dbReference type="InterPro" id="IPR016181">
    <property type="entry name" value="Acyl_CoA_acyltransferase"/>
</dbReference>
<dbReference type="SUPFAM" id="SSF55729">
    <property type="entry name" value="Acyl-CoA N-acyltransferases (Nat)"/>
    <property type="match status" value="1"/>
</dbReference>
<comment type="caution">
    <text evidence="2">The sequence shown here is derived from an EMBL/GenBank/DDBJ whole genome shotgun (WGS) entry which is preliminary data.</text>
</comment>
<dbReference type="PANTHER" id="PTHR43441:SF2">
    <property type="entry name" value="FAMILY ACETYLTRANSFERASE, PUTATIVE (AFU_ORTHOLOGUE AFUA_7G00850)-RELATED"/>
    <property type="match status" value="1"/>
</dbReference>
<name>A0ABV8ADE6_9FLAO</name>
<dbReference type="PROSITE" id="PS51186">
    <property type="entry name" value="GNAT"/>
    <property type="match status" value="1"/>
</dbReference>